<name>A0AA85IW46_TRIRE</name>
<proteinExistence type="predicted"/>
<dbReference type="InterPro" id="IPR003123">
    <property type="entry name" value="VPS9"/>
</dbReference>
<evidence type="ECO:0000256" key="1">
    <source>
        <dbReference type="SAM" id="Phobius"/>
    </source>
</evidence>
<keyword evidence="1" id="KW-0472">Membrane</keyword>
<keyword evidence="1" id="KW-0812">Transmembrane</keyword>
<dbReference type="Proteomes" id="UP000050795">
    <property type="component" value="Unassembled WGS sequence"/>
</dbReference>
<keyword evidence="1" id="KW-1133">Transmembrane helix</keyword>
<sequence>MLNELHSDEMLHTLQQPILKIPTSSPLWLKYLRLISSLLADCFHITCTINSIKQLSCHHHHQSTELYSRNSIRHLAFIPVLQIDNVNHLFQTPLSEEFSAFHPAVDILRRICDKTTATEKLLIIYQTFATVDQIISKSKPCRNRVPTLLDEVGNCRNPSICSVDTLSHLLPGLDQLLLIIQFVVIWVGVMYLGAELAYIEQLSPEHLSLIGGGLLPYLMTTLQACYDQILREGLQFTIQFC</sequence>
<evidence type="ECO:0000259" key="2">
    <source>
        <dbReference type="PROSITE" id="PS51205"/>
    </source>
</evidence>
<feature type="domain" description="VPS9" evidence="2">
    <location>
        <begin position="62"/>
        <end position="238"/>
    </location>
</feature>
<feature type="transmembrane region" description="Helical" evidence="1">
    <location>
        <begin position="176"/>
        <end position="194"/>
    </location>
</feature>
<evidence type="ECO:0000313" key="3">
    <source>
        <dbReference type="Proteomes" id="UP000050795"/>
    </source>
</evidence>
<organism evidence="3 4">
    <name type="scientific">Trichobilharzia regenti</name>
    <name type="common">Nasal bird schistosome</name>
    <dbReference type="NCBI Taxonomy" id="157069"/>
    <lineage>
        <taxon>Eukaryota</taxon>
        <taxon>Metazoa</taxon>
        <taxon>Spiralia</taxon>
        <taxon>Lophotrochozoa</taxon>
        <taxon>Platyhelminthes</taxon>
        <taxon>Trematoda</taxon>
        <taxon>Digenea</taxon>
        <taxon>Strigeidida</taxon>
        <taxon>Schistosomatoidea</taxon>
        <taxon>Schistosomatidae</taxon>
        <taxon>Trichobilharzia</taxon>
    </lineage>
</organism>
<reference evidence="3" key="1">
    <citation type="submission" date="2022-06" db="EMBL/GenBank/DDBJ databases">
        <authorList>
            <person name="Berger JAMES D."/>
            <person name="Berger JAMES D."/>
        </authorList>
    </citation>
    <scope>NUCLEOTIDE SEQUENCE [LARGE SCALE GENOMIC DNA]</scope>
</reference>
<evidence type="ECO:0000313" key="4">
    <source>
        <dbReference type="WBParaSite" id="TREG1_1070.1"/>
    </source>
</evidence>
<dbReference type="WBParaSite" id="TREG1_1070.1">
    <property type="protein sequence ID" value="TREG1_1070.1"/>
    <property type="gene ID" value="TREG1_1070"/>
</dbReference>
<dbReference type="AlphaFoldDB" id="A0AA85IW46"/>
<dbReference type="InterPro" id="IPR037191">
    <property type="entry name" value="VPS9_dom_sf"/>
</dbReference>
<keyword evidence="3" id="KW-1185">Reference proteome</keyword>
<dbReference type="SUPFAM" id="SSF109993">
    <property type="entry name" value="VPS9 domain"/>
    <property type="match status" value="1"/>
</dbReference>
<protein>
    <recommendedName>
        <fullName evidence="2">VPS9 domain-containing protein</fullName>
    </recommendedName>
</protein>
<reference evidence="4" key="2">
    <citation type="submission" date="2023-11" db="UniProtKB">
        <authorList>
            <consortium name="WormBaseParasite"/>
        </authorList>
    </citation>
    <scope>IDENTIFICATION</scope>
</reference>
<dbReference type="PROSITE" id="PS51205">
    <property type="entry name" value="VPS9"/>
    <property type="match status" value="1"/>
</dbReference>
<accession>A0AA85IW46</accession>
<dbReference type="Pfam" id="PF02204">
    <property type="entry name" value="VPS9"/>
    <property type="match status" value="1"/>
</dbReference>
<dbReference type="Gene3D" id="1.20.1050.80">
    <property type="entry name" value="VPS9 domain"/>
    <property type="match status" value="1"/>
</dbReference>